<evidence type="ECO:0000256" key="3">
    <source>
        <dbReference type="ARBA" id="ARBA00022454"/>
    </source>
</evidence>
<evidence type="ECO:0000256" key="1">
    <source>
        <dbReference type="ARBA" id="ARBA00004123"/>
    </source>
</evidence>
<evidence type="ECO:0000256" key="4">
    <source>
        <dbReference type="ARBA" id="ARBA00023242"/>
    </source>
</evidence>
<dbReference type="InterPro" id="IPR009072">
    <property type="entry name" value="Histone-fold"/>
</dbReference>
<feature type="domain" description="CENP-T/Histone H4 histone fold" evidence="6">
    <location>
        <begin position="435"/>
        <end position="541"/>
    </location>
</feature>
<accession>A0AA39GQN2</accession>
<feature type="region of interest" description="Disordered" evidence="5">
    <location>
        <begin position="215"/>
        <end position="251"/>
    </location>
</feature>
<proteinExistence type="predicted"/>
<feature type="region of interest" description="Disordered" evidence="5">
    <location>
        <begin position="115"/>
        <end position="202"/>
    </location>
</feature>
<dbReference type="GO" id="GO:0071821">
    <property type="term" value="C:FANCM-MHF complex"/>
    <property type="evidence" value="ECO:0007669"/>
    <property type="project" value="TreeGrafter"/>
</dbReference>
<evidence type="ECO:0000259" key="6">
    <source>
        <dbReference type="Pfam" id="PF15511"/>
    </source>
</evidence>
<organism evidence="7 8">
    <name type="scientific">Sarocladium strictum</name>
    <name type="common">Black bundle disease fungus</name>
    <name type="synonym">Acremonium strictum</name>
    <dbReference type="NCBI Taxonomy" id="5046"/>
    <lineage>
        <taxon>Eukaryota</taxon>
        <taxon>Fungi</taxon>
        <taxon>Dikarya</taxon>
        <taxon>Ascomycota</taxon>
        <taxon>Pezizomycotina</taxon>
        <taxon>Sordariomycetes</taxon>
        <taxon>Hypocreomycetidae</taxon>
        <taxon>Hypocreales</taxon>
        <taxon>Sarocladiaceae</taxon>
        <taxon>Sarocladium</taxon>
    </lineage>
</organism>
<gene>
    <name evidence="7" type="ORF">NLU13_0277</name>
</gene>
<dbReference type="PANTHER" id="PTHR22980">
    <property type="entry name" value="CORTISTATIN"/>
    <property type="match status" value="1"/>
</dbReference>
<reference evidence="7" key="1">
    <citation type="submission" date="2022-10" db="EMBL/GenBank/DDBJ databases">
        <title>Determination and structural analysis of whole genome sequence of Sarocladium strictum F4-1.</title>
        <authorList>
            <person name="Hu L."/>
            <person name="Jiang Y."/>
        </authorList>
    </citation>
    <scope>NUCLEOTIDE SEQUENCE</scope>
    <source>
        <strain evidence="7">F4-1</strain>
    </source>
</reference>
<dbReference type="GO" id="GO:0031297">
    <property type="term" value="P:replication fork processing"/>
    <property type="evidence" value="ECO:0007669"/>
    <property type="project" value="TreeGrafter"/>
</dbReference>
<feature type="compositionally biased region" description="Polar residues" evidence="5">
    <location>
        <begin position="15"/>
        <end position="30"/>
    </location>
</feature>
<dbReference type="Proteomes" id="UP001175261">
    <property type="component" value="Unassembled WGS sequence"/>
</dbReference>
<name>A0AA39GQN2_SARSR</name>
<feature type="compositionally biased region" description="Basic and acidic residues" evidence="5">
    <location>
        <begin position="38"/>
        <end position="49"/>
    </location>
</feature>
<evidence type="ECO:0000313" key="8">
    <source>
        <dbReference type="Proteomes" id="UP001175261"/>
    </source>
</evidence>
<keyword evidence="3" id="KW-0158">Chromosome</keyword>
<evidence type="ECO:0000256" key="2">
    <source>
        <dbReference type="ARBA" id="ARBA00004286"/>
    </source>
</evidence>
<feature type="region of interest" description="Disordered" evidence="5">
    <location>
        <begin position="83"/>
        <end position="102"/>
    </location>
</feature>
<comment type="subcellular location">
    <subcellularLocation>
        <location evidence="2">Chromosome</location>
    </subcellularLocation>
    <subcellularLocation>
        <location evidence="1">Nucleus</location>
    </subcellularLocation>
</comment>
<dbReference type="GO" id="GO:0003682">
    <property type="term" value="F:chromatin binding"/>
    <property type="evidence" value="ECO:0007669"/>
    <property type="project" value="TreeGrafter"/>
</dbReference>
<feature type="region of interest" description="Disordered" evidence="5">
    <location>
        <begin position="1"/>
        <end position="78"/>
    </location>
</feature>
<dbReference type="GO" id="GO:0005694">
    <property type="term" value="C:chromosome"/>
    <property type="evidence" value="ECO:0007669"/>
    <property type="project" value="UniProtKB-SubCell"/>
</dbReference>
<evidence type="ECO:0000313" key="7">
    <source>
        <dbReference type="EMBL" id="KAK0390774.1"/>
    </source>
</evidence>
<feature type="compositionally biased region" description="Acidic residues" evidence="5">
    <location>
        <begin position="147"/>
        <end position="165"/>
    </location>
</feature>
<feature type="region of interest" description="Disordered" evidence="5">
    <location>
        <begin position="536"/>
        <end position="565"/>
    </location>
</feature>
<dbReference type="PANTHER" id="PTHR22980:SF5">
    <property type="entry name" value="CENP-T_HISTONE H4 HISTONE FOLD DOMAIN-CONTAINING PROTEIN"/>
    <property type="match status" value="1"/>
</dbReference>
<dbReference type="CDD" id="cd22920">
    <property type="entry name" value="HFD_CENP-T"/>
    <property type="match status" value="1"/>
</dbReference>
<dbReference type="SUPFAM" id="SSF47113">
    <property type="entry name" value="Histone-fold"/>
    <property type="match status" value="1"/>
</dbReference>
<dbReference type="EMBL" id="JAPDFR010000001">
    <property type="protein sequence ID" value="KAK0390774.1"/>
    <property type="molecule type" value="Genomic_DNA"/>
</dbReference>
<dbReference type="AlphaFoldDB" id="A0AA39GQN2"/>
<feature type="compositionally biased region" description="Low complexity" evidence="5">
    <location>
        <begin position="115"/>
        <end position="130"/>
    </location>
</feature>
<comment type="caution">
    <text evidence="7">The sequence shown here is derived from an EMBL/GenBank/DDBJ whole genome shotgun (WGS) entry which is preliminary data.</text>
</comment>
<sequence length="565" mass="62214">MSTTPKAPGAGLAAQTPNRRVANTTPTSTARRAPVHTPLDRSVTRDLLRSVRRGTPASAGRRKSNAPTPHAKAARRALDQRRAAMFTPGKNRRKSLMEQRETPHGILGNLARALAPKSKPISSSSTTSASSPPPSRRRRSSIRPPREEEEADEDDFVDQDDDVSSEDPPLKRPRLSLPIDDPDDDDEDLRPPRLSGVEQFDYTLQPFEMSRRVANEQRPSLLPRSSMGSFPGSEGFEDEVTGTTVGRPSDFLPGLLEDINARFAHEGDTLQRIDDDATQQTQFGRQSDFNLDVPAVLEDQTTFLISEPAIDAALTSPFEGRSVAEVTGADAAEPQNELAPSEMDNDIPVFDDYSDDGNEPLEPMFNDLPPFDDNADDSDPGQFEDAVEDIREDVTHATTAALQPSAADKARAALAIQDARTQLQLRKKRKRVSQHGIEYPPIPSAFVKKVAQTALQTSGLSNTRVSPDTLVALTQASEWFFEQLGDDLGAYAAHAKRKTIEDSDVATLMRRQRQVGSASTLFSLAQKHLPRELLQELRMPVPQPAKQRRAKRARSEENEEEVEVA</sequence>
<keyword evidence="8" id="KW-1185">Reference proteome</keyword>
<protein>
    <recommendedName>
        <fullName evidence="6">CENP-T/Histone H4 histone fold domain-containing protein</fullName>
    </recommendedName>
</protein>
<dbReference type="GO" id="GO:0000712">
    <property type="term" value="P:resolution of meiotic recombination intermediates"/>
    <property type="evidence" value="ECO:0007669"/>
    <property type="project" value="TreeGrafter"/>
</dbReference>
<dbReference type="GO" id="GO:0046982">
    <property type="term" value="F:protein heterodimerization activity"/>
    <property type="evidence" value="ECO:0007669"/>
    <property type="project" value="InterPro"/>
</dbReference>
<dbReference type="Gene3D" id="1.10.20.10">
    <property type="entry name" value="Histone, subunit A"/>
    <property type="match status" value="1"/>
</dbReference>
<dbReference type="Pfam" id="PF15511">
    <property type="entry name" value="CENP-T_C"/>
    <property type="match status" value="1"/>
</dbReference>
<evidence type="ECO:0000256" key="5">
    <source>
        <dbReference type="SAM" id="MobiDB-lite"/>
    </source>
</evidence>
<keyword evidence="4" id="KW-0539">Nucleus</keyword>
<dbReference type="InterPro" id="IPR035425">
    <property type="entry name" value="CENP-T/H4_C"/>
</dbReference>